<dbReference type="Pfam" id="PF07963">
    <property type="entry name" value="N_methyl"/>
    <property type="match status" value="1"/>
</dbReference>
<name>A0ABP7QA72_9GAMM</name>
<dbReference type="Gene3D" id="3.30.700.10">
    <property type="entry name" value="Glycoprotein, Type 4 Pilin"/>
    <property type="match status" value="1"/>
</dbReference>
<keyword evidence="13" id="KW-1185">Reference proteome</keyword>
<keyword evidence="5" id="KW-0488">Methylation</keyword>
<proteinExistence type="inferred from homology"/>
<evidence type="ECO:0000256" key="10">
    <source>
        <dbReference type="SAM" id="Phobius"/>
    </source>
</evidence>
<evidence type="ECO:0000256" key="5">
    <source>
        <dbReference type="ARBA" id="ARBA00022481"/>
    </source>
</evidence>
<dbReference type="InterPro" id="IPR045584">
    <property type="entry name" value="Pilin-like"/>
</dbReference>
<dbReference type="PANTHER" id="PTHR30093:SF44">
    <property type="entry name" value="TYPE II SECRETION SYSTEM CORE PROTEIN G"/>
    <property type="match status" value="1"/>
</dbReference>
<dbReference type="Pfam" id="PF08334">
    <property type="entry name" value="T2SSG"/>
    <property type="match status" value="1"/>
</dbReference>
<sequence>MTRHHLPVSTRHRQNSLPQKRQQGFTLIEIMVVLIILGLLVAAVAPQILGRTDQAKVTVAGQDIRTLEQAFDMYKLDNHTYPSTDQGLQALVSKPSGFPEARNWNPEGYIKALPKDPWGNDYEYVSPGLNGPYDVFSYGADGQEGGEGYNADIGNWNNK</sequence>
<dbReference type="PANTHER" id="PTHR30093">
    <property type="entry name" value="GENERAL SECRETION PATHWAY PROTEIN G"/>
    <property type="match status" value="1"/>
</dbReference>
<protein>
    <recommendedName>
        <fullName evidence="3">Type II secretion system core protein G</fullName>
    </recommendedName>
</protein>
<dbReference type="InterPro" id="IPR013545">
    <property type="entry name" value="T2SS_protein-GspG_C"/>
</dbReference>
<evidence type="ECO:0000259" key="11">
    <source>
        <dbReference type="Pfam" id="PF08334"/>
    </source>
</evidence>
<reference evidence="13" key="1">
    <citation type="journal article" date="2019" name="Int. J. Syst. Evol. Microbiol.">
        <title>The Global Catalogue of Microorganisms (GCM) 10K type strain sequencing project: providing services to taxonomists for standard genome sequencing and annotation.</title>
        <authorList>
            <consortium name="The Broad Institute Genomics Platform"/>
            <consortium name="The Broad Institute Genome Sequencing Center for Infectious Disease"/>
            <person name="Wu L."/>
            <person name="Ma J."/>
        </authorList>
    </citation>
    <scope>NUCLEOTIDE SEQUENCE [LARGE SCALE GENOMIC DNA]</scope>
    <source>
        <strain evidence="13">JCM 17555</strain>
    </source>
</reference>
<comment type="subcellular location">
    <subcellularLocation>
        <location evidence="1">Cell inner membrane</location>
        <topology evidence="1">Single-pass membrane protein</topology>
    </subcellularLocation>
</comment>
<dbReference type="NCBIfam" id="TIGR01710">
    <property type="entry name" value="typeII_sec_gspG"/>
    <property type="match status" value="1"/>
</dbReference>
<dbReference type="PROSITE" id="PS00409">
    <property type="entry name" value="PROKAR_NTER_METHYL"/>
    <property type="match status" value="1"/>
</dbReference>
<dbReference type="EMBL" id="BAABBO010000023">
    <property type="protein sequence ID" value="GAA3979157.1"/>
    <property type="molecule type" value="Genomic_DNA"/>
</dbReference>
<keyword evidence="6" id="KW-0997">Cell inner membrane</keyword>
<dbReference type="NCBIfam" id="TIGR02532">
    <property type="entry name" value="IV_pilin_GFxxxE"/>
    <property type="match status" value="1"/>
</dbReference>
<dbReference type="PRINTS" id="PR00813">
    <property type="entry name" value="BCTERIALGSPG"/>
</dbReference>
<evidence type="ECO:0000256" key="9">
    <source>
        <dbReference type="ARBA" id="ARBA00023136"/>
    </source>
</evidence>
<evidence type="ECO:0000256" key="6">
    <source>
        <dbReference type="ARBA" id="ARBA00022519"/>
    </source>
</evidence>
<gene>
    <name evidence="12" type="primary">xcpT</name>
    <name evidence="12" type="ORF">GCM10022278_39640</name>
</gene>
<keyword evidence="7 10" id="KW-0812">Transmembrane</keyword>
<keyword evidence="9 10" id="KW-0472">Membrane</keyword>
<comment type="caution">
    <text evidence="12">The sequence shown here is derived from an EMBL/GenBank/DDBJ whole genome shotgun (WGS) entry which is preliminary data.</text>
</comment>
<dbReference type="RefSeq" id="WP_344809692.1">
    <property type="nucleotide sequence ID" value="NZ_BAABBO010000023.1"/>
</dbReference>
<accession>A0ABP7QA72</accession>
<dbReference type="InterPro" id="IPR012902">
    <property type="entry name" value="N_methyl_site"/>
</dbReference>
<evidence type="ECO:0000256" key="7">
    <source>
        <dbReference type="ARBA" id="ARBA00022692"/>
    </source>
</evidence>
<evidence type="ECO:0000256" key="3">
    <source>
        <dbReference type="ARBA" id="ARBA00020042"/>
    </source>
</evidence>
<dbReference type="Proteomes" id="UP001501337">
    <property type="component" value="Unassembled WGS sequence"/>
</dbReference>
<dbReference type="InterPro" id="IPR010054">
    <property type="entry name" value="Type2_sec_GspG"/>
</dbReference>
<evidence type="ECO:0000256" key="1">
    <source>
        <dbReference type="ARBA" id="ARBA00004377"/>
    </source>
</evidence>
<evidence type="ECO:0000256" key="4">
    <source>
        <dbReference type="ARBA" id="ARBA00022475"/>
    </source>
</evidence>
<dbReference type="SUPFAM" id="SSF54523">
    <property type="entry name" value="Pili subunits"/>
    <property type="match status" value="1"/>
</dbReference>
<feature type="transmembrane region" description="Helical" evidence="10">
    <location>
        <begin position="25"/>
        <end position="45"/>
    </location>
</feature>
<organism evidence="12 13">
    <name type="scientific">Allohahella marinimesophila</name>
    <dbReference type="NCBI Taxonomy" id="1054972"/>
    <lineage>
        <taxon>Bacteria</taxon>
        <taxon>Pseudomonadati</taxon>
        <taxon>Pseudomonadota</taxon>
        <taxon>Gammaproteobacteria</taxon>
        <taxon>Oceanospirillales</taxon>
        <taxon>Hahellaceae</taxon>
        <taxon>Allohahella</taxon>
    </lineage>
</organism>
<keyword evidence="8 10" id="KW-1133">Transmembrane helix</keyword>
<evidence type="ECO:0000256" key="8">
    <source>
        <dbReference type="ARBA" id="ARBA00022989"/>
    </source>
</evidence>
<evidence type="ECO:0000313" key="12">
    <source>
        <dbReference type="EMBL" id="GAA3979157.1"/>
    </source>
</evidence>
<dbReference type="InterPro" id="IPR000983">
    <property type="entry name" value="Bac_GSPG_pilin"/>
</dbReference>
<evidence type="ECO:0000313" key="13">
    <source>
        <dbReference type="Proteomes" id="UP001501337"/>
    </source>
</evidence>
<keyword evidence="4" id="KW-1003">Cell membrane</keyword>
<evidence type="ECO:0000256" key="2">
    <source>
        <dbReference type="ARBA" id="ARBA00009984"/>
    </source>
</evidence>
<comment type="similarity">
    <text evidence="2">Belongs to the GSP G family.</text>
</comment>
<feature type="domain" description="Type II secretion system protein GspG C-terminal" evidence="11">
    <location>
        <begin position="47"/>
        <end position="156"/>
    </location>
</feature>